<comment type="caution">
    <text evidence="1">The sequence shown here is derived from an EMBL/GenBank/DDBJ whole genome shotgun (WGS) entry which is preliminary data.</text>
</comment>
<proteinExistence type="predicted"/>
<dbReference type="EMBL" id="JAAXYH010000012">
    <property type="protein sequence ID" value="NMH66468.1"/>
    <property type="molecule type" value="Genomic_DNA"/>
</dbReference>
<dbReference type="RefSeq" id="WP_169565193.1">
    <property type="nucleotide sequence ID" value="NZ_JAAXYH010000012.1"/>
</dbReference>
<evidence type="ECO:0000313" key="2">
    <source>
        <dbReference type="Proteomes" id="UP000737113"/>
    </source>
</evidence>
<evidence type="ECO:0000313" key="1">
    <source>
        <dbReference type="EMBL" id="NMH66468.1"/>
    </source>
</evidence>
<reference evidence="1" key="1">
    <citation type="submission" date="2020-04" db="EMBL/GenBank/DDBJ databases">
        <title>Description of Shewanella salipaludis sp. nov., isolated from a salt marsh.</title>
        <authorList>
            <person name="Park S."/>
            <person name="Yoon J.-H."/>
        </authorList>
    </citation>
    <scope>NUCLEOTIDE SEQUENCE</scope>
    <source>
        <strain evidence="1">SHSM-M6</strain>
    </source>
</reference>
<dbReference type="AlphaFoldDB" id="A0A972FUQ7"/>
<dbReference type="Proteomes" id="UP000737113">
    <property type="component" value="Unassembled WGS sequence"/>
</dbReference>
<sequence length="183" mass="20567">MERLLIHIPIIHSQADMGSLQETTEERAAVTGLWQLIENTLCSFELPFERVRLYQDGLPVSDMEEQIVRDVAAQGSLNHRLLLRLMEQGASLMGTESPALLLEEYQFCKQQGQRPQAAEANIARHAQSLLDRRDGFIAERINNTLGAGEIGILFLGALHRPEKWLAEDIRVLHPFQFSDPAGA</sequence>
<name>A0A972FUQ7_9GAMM</name>
<gene>
    <name evidence="1" type="ORF">HC757_15015</name>
</gene>
<organism evidence="1 2">
    <name type="scientific">Shewanella salipaludis</name>
    <dbReference type="NCBI Taxonomy" id="2723052"/>
    <lineage>
        <taxon>Bacteria</taxon>
        <taxon>Pseudomonadati</taxon>
        <taxon>Pseudomonadota</taxon>
        <taxon>Gammaproteobacteria</taxon>
        <taxon>Alteromonadales</taxon>
        <taxon>Shewanellaceae</taxon>
        <taxon>Shewanella</taxon>
    </lineage>
</organism>
<keyword evidence="2" id="KW-1185">Reference proteome</keyword>
<accession>A0A972FUQ7</accession>
<protein>
    <submittedName>
        <fullName evidence="1">Uncharacterized protein</fullName>
    </submittedName>
</protein>